<gene>
    <name evidence="1" type="ORF">CVT25_001282</name>
</gene>
<organism evidence="1 2">
    <name type="scientific">Psilocybe cyanescens</name>
    <dbReference type="NCBI Taxonomy" id="93625"/>
    <lineage>
        <taxon>Eukaryota</taxon>
        <taxon>Fungi</taxon>
        <taxon>Dikarya</taxon>
        <taxon>Basidiomycota</taxon>
        <taxon>Agaricomycotina</taxon>
        <taxon>Agaricomycetes</taxon>
        <taxon>Agaricomycetidae</taxon>
        <taxon>Agaricales</taxon>
        <taxon>Agaricineae</taxon>
        <taxon>Strophariaceae</taxon>
        <taxon>Psilocybe</taxon>
    </lineage>
</organism>
<comment type="caution">
    <text evidence="1">The sequence shown here is derived from an EMBL/GenBank/DDBJ whole genome shotgun (WGS) entry which is preliminary data.</text>
</comment>
<sequence>MDRTLQDDIAEWYKNDFIFLLTHIRQLWMEKLCETEGEGLKVAFDVAQARSKHPRQAIMGRKGIAM</sequence>
<accession>A0A409XEK2</accession>
<dbReference type="EMBL" id="NHYD01001921">
    <property type="protein sequence ID" value="PPQ89213.1"/>
    <property type="molecule type" value="Genomic_DNA"/>
</dbReference>
<dbReference type="Proteomes" id="UP000283269">
    <property type="component" value="Unassembled WGS sequence"/>
</dbReference>
<dbReference type="AlphaFoldDB" id="A0A409XEK2"/>
<name>A0A409XEK2_PSICY</name>
<dbReference type="InParanoid" id="A0A409XEK2"/>
<protein>
    <submittedName>
        <fullName evidence="1">Uncharacterized protein</fullName>
    </submittedName>
</protein>
<proteinExistence type="predicted"/>
<reference evidence="1 2" key="1">
    <citation type="journal article" date="2018" name="Evol. Lett.">
        <title>Horizontal gene cluster transfer increased hallucinogenic mushroom diversity.</title>
        <authorList>
            <person name="Reynolds H.T."/>
            <person name="Vijayakumar V."/>
            <person name="Gluck-Thaler E."/>
            <person name="Korotkin H.B."/>
            <person name="Matheny P.B."/>
            <person name="Slot J.C."/>
        </authorList>
    </citation>
    <scope>NUCLEOTIDE SEQUENCE [LARGE SCALE GENOMIC DNA]</scope>
    <source>
        <strain evidence="1 2">2631</strain>
    </source>
</reference>
<evidence type="ECO:0000313" key="1">
    <source>
        <dbReference type="EMBL" id="PPQ89213.1"/>
    </source>
</evidence>
<evidence type="ECO:0000313" key="2">
    <source>
        <dbReference type="Proteomes" id="UP000283269"/>
    </source>
</evidence>
<keyword evidence="2" id="KW-1185">Reference proteome</keyword>